<dbReference type="InterPro" id="IPR000504">
    <property type="entry name" value="RRM_dom"/>
</dbReference>
<dbReference type="InterPro" id="IPR035979">
    <property type="entry name" value="RBD_domain_sf"/>
</dbReference>
<evidence type="ECO:0000313" key="3">
    <source>
        <dbReference type="Proteomes" id="UP001178507"/>
    </source>
</evidence>
<evidence type="ECO:0000313" key="2">
    <source>
        <dbReference type="EMBL" id="CAJ1381704.1"/>
    </source>
</evidence>
<organism evidence="2 3">
    <name type="scientific">Effrenium voratum</name>
    <dbReference type="NCBI Taxonomy" id="2562239"/>
    <lineage>
        <taxon>Eukaryota</taxon>
        <taxon>Sar</taxon>
        <taxon>Alveolata</taxon>
        <taxon>Dinophyceae</taxon>
        <taxon>Suessiales</taxon>
        <taxon>Symbiodiniaceae</taxon>
        <taxon>Effrenium</taxon>
    </lineage>
</organism>
<evidence type="ECO:0000259" key="1">
    <source>
        <dbReference type="SMART" id="SM00360"/>
    </source>
</evidence>
<dbReference type="Gene3D" id="3.30.70.330">
    <property type="match status" value="1"/>
</dbReference>
<feature type="domain" description="RRM" evidence="1">
    <location>
        <begin position="95"/>
        <end position="168"/>
    </location>
</feature>
<sequence>MANALAAFVEANENGLNEEAKRVLLSMSPEEQAIVIERGSLSGCKNPVAVIKSRVKQPRLKQARRRPVKDQVSISAAKRWAPEPRAPDPPRQLGCLAVGNLAPCASVFDLHAIFSFMDGLVAVRVFRNKDVPELLSHGLCEFISVDCAEQAMKDAQGIELLGQSLELKLLDEVDYSGISKTDVHMAQETHLDAARQVFIPKTLRR</sequence>
<protein>
    <recommendedName>
        <fullName evidence="1">RRM domain-containing protein</fullName>
    </recommendedName>
</protein>
<keyword evidence="3" id="KW-1185">Reference proteome</keyword>
<reference evidence="2" key="1">
    <citation type="submission" date="2023-08" db="EMBL/GenBank/DDBJ databases">
        <authorList>
            <person name="Chen Y."/>
            <person name="Shah S."/>
            <person name="Dougan E. K."/>
            <person name="Thang M."/>
            <person name="Chan C."/>
        </authorList>
    </citation>
    <scope>NUCLEOTIDE SEQUENCE</scope>
</reference>
<dbReference type="EMBL" id="CAUJNA010000835">
    <property type="protein sequence ID" value="CAJ1381704.1"/>
    <property type="molecule type" value="Genomic_DNA"/>
</dbReference>
<accession>A0AA36MVB9</accession>
<dbReference type="InterPro" id="IPR012677">
    <property type="entry name" value="Nucleotide-bd_a/b_plait_sf"/>
</dbReference>
<dbReference type="SUPFAM" id="SSF54928">
    <property type="entry name" value="RNA-binding domain, RBD"/>
    <property type="match status" value="1"/>
</dbReference>
<dbReference type="Pfam" id="PF00076">
    <property type="entry name" value="RRM_1"/>
    <property type="match status" value="1"/>
</dbReference>
<dbReference type="GO" id="GO:0003723">
    <property type="term" value="F:RNA binding"/>
    <property type="evidence" value="ECO:0007669"/>
    <property type="project" value="InterPro"/>
</dbReference>
<comment type="caution">
    <text evidence="2">The sequence shown here is derived from an EMBL/GenBank/DDBJ whole genome shotgun (WGS) entry which is preliminary data.</text>
</comment>
<dbReference type="CDD" id="cd00590">
    <property type="entry name" value="RRM_SF"/>
    <property type="match status" value="1"/>
</dbReference>
<gene>
    <name evidence="2" type="ORF">EVOR1521_LOCUS9305</name>
</gene>
<proteinExistence type="predicted"/>
<dbReference type="SMART" id="SM00360">
    <property type="entry name" value="RRM"/>
    <property type="match status" value="1"/>
</dbReference>
<dbReference type="AlphaFoldDB" id="A0AA36MVB9"/>
<dbReference type="Proteomes" id="UP001178507">
    <property type="component" value="Unassembled WGS sequence"/>
</dbReference>
<name>A0AA36MVB9_9DINO</name>